<comment type="caution">
    <text evidence="1">The sequence shown here is derived from an EMBL/GenBank/DDBJ whole genome shotgun (WGS) entry which is preliminary data.</text>
</comment>
<accession>A0ACB9KVS0</accession>
<name>A0ACB9KVS0_BAUVA</name>
<organism evidence="1 2">
    <name type="scientific">Bauhinia variegata</name>
    <name type="common">Purple orchid tree</name>
    <name type="synonym">Phanera variegata</name>
    <dbReference type="NCBI Taxonomy" id="167791"/>
    <lineage>
        <taxon>Eukaryota</taxon>
        <taxon>Viridiplantae</taxon>
        <taxon>Streptophyta</taxon>
        <taxon>Embryophyta</taxon>
        <taxon>Tracheophyta</taxon>
        <taxon>Spermatophyta</taxon>
        <taxon>Magnoliopsida</taxon>
        <taxon>eudicotyledons</taxon>
        <taxon>Gunneridae</taxon>
        <taxon>Pentapetalae</taxon>
        <taxon>rosids</taxon>
        <taxon>fabids</taxon>
        <taxon>Fabales</taxon>
        <taxon>Fabaceae</taxon>
        <taxon>Cercidoideae</taxon>
        <taxon>Cercideae</taxon>
        <taxon>Bauhiniinae</taxon>
        <taxon>Bauhinia</taxon>
    </lineage>
</organism>
<keyword evidence="2" id="KW-1185">Reference proteome</keyword>
<proteinExistence type="predicted"/>
<sequence>MVGDELLRNRILPHQTIMTSSKDPSESKDDADILPIEEAKRLKSETKKRITKKRTSREARSRSLPLRYNISPITSFHWSSINGFLSR</sequence>
<evidence type="ECO:0000313" key="2">
    <source>
        <dbReference type="Proteomes" id="UP000828941"/>
    </source>
</evidence>
<protein>
    <submittedName>
        <fullName evidence="1">Uncharacterized protein</fullName>
    </submittedName>
</protein>
<gene>
    <name evidence="1" type="ORF">L6164_034641</name>
</gene>
<dbReference type="Proteomes" id="UP000828941">
    <property type="component" value="Chromosome 13"/>
</dbReference>
<reference evidence="1 2" key="1">
    <citation type="journal article" date="2022" name="DNA Res.">
        <title>Chromosomal-level genome assembly of the orchid tree Bauhinia variegata (Leguminosae; Cercidoideae) supports the allotetraploid origin hypothesis of Bauhinia.</title>
        <authorList>
            <person name="Zhong Y."/>
            <person name="Chen Y."/>
            <person name="Zheng D."/>
            <person name="Pang J."/>
            <person name="Liu Y."/>
            <person name="Luo S."/>
            <person name="Meng S."/>
            <person name="Qian L."/>
            <person name="Wei D."/>
            <person name="Dai S."/>
            <person name="Zhou R."/>
        </authorList>
    </citation>
    <scope>NUCLEOTIDE SEQUENCE [LARGE SCALE GENOMIC DNA]</scope>
    <source>
        <strain evidence="1">BV-YZ2020</strain>
    </source>
</reference>
<evidence type="ECO:0000313" key="1">
    <source>
        <dbReference type="EMBL" id="KAI4301353.1"/>
    </source>
</evidence>
<dbReference type="EMBL" id="CM039438">
    <property type="protein sequence ID" value="KAI4301353.1"/>
    <property type="molecule type" value="Genomic_DNA"/>
</dbReference>